<dbReference type="SUPFAM" id="SSF51445">
    <property type="entry name" value="(Trans)glycosidases"/>
    <property type="match status" value="1"/>
</dbReference>
<dbReference type="SUPFAM" id="SSF49785">
    <property type="entry name" value="Galactose-binding domain-like"/>
    <property type="match status" value="2"/>
</dbReference>
<dbReference type="Pfam" id="PF00404">
    <property type="entry name" value="Dockerin_1"/>
    <property type="match status" value="1"/>
</dbReference>
<evidence type="ECO:0000259" key="8">
    <source>
        <dbReference type="PROSITE" id="PS51766"/>
    </source>
</evidence>
<dbReference type="OrthoDB" id="9800955at2"/>
<dbReference type="InterPro" id="IPR016134">
    <property type="entry name" value="Dockerin_dom"/>
</dbReference>
<keyword evidence="6" id="KW-0624">Polysaccharide degradation</keyword>
<evidence type="ECO:0000256" key="2">
    <source>
        <dbReference type="ARBA" id="ARBA00022801"/>
    </source>
</evidence>
<dbReference type="GO" id="GO:0030245">
    <property type="term" value="P:cellulose catabolic process"/>
    <property type="evidence" value="ECO:0007669"/>
    <property type="project" value="UniProtKB-KW"/>
</dbReference>
<reference evidence="9 10" key="1">
    <citation type="submission" date="2013-06" db="EMBL/GenBank/DDBJ databases">
        <title>Rumen cellulosomics: divergent fiber-degrading strategies revealed by comparative genome-wide analysis of six Ruminococcal strains.</title>
        <authorList>
            <person name="Dassa B."/>
            <person name="Borovok I."/>
            <person name="Lamed R."/>
            <person name="Flint H."/>
            <person name="Yeoman C.J."/>
            <person name="White B."/>
            <person name="Bayer E.A."/>
        </authorList>
    </citation>
    <scope>NUCLEOTIDE SEQUENCE [LARGE SCALE GENOMIC DNA]</scope>
    <source>
        <strain evidence="9 10">SY3</strain>
    </source>
</reference>
<sequence length="751" mass="83466">MKTRSRKTFALSVVCAMAVSCLSLIEPVRAEAAFEKNAKQTVADMGLGWNLGNSLDSYSGTTIGSNRGSTSSETAWGNPATTKAMIDMVKKSGVKTVRVPVTWYEHMDPVTYKIDETWMNRVEEIVDYVLEDDMYCIINVHHDTGEKGWLKANSTNLQTKKAMFTSIWEQVSDNFADYGDKLLFEGFNEILDESSNQWWIPSSEACPIANDLNQIFVDTVRSSGGNNAKRNLICNTYCGGANYEITSQYVLPKDTISNRLIVEAHVYQPFEFTHESYPDITSWTKSPLDNVLDNLNRTFSQKGIPVIIGEFGCANKNNMDQITSWSKYLVEKCTNYGMCCIWWDNGSQYKIYNRRTCKVSQPELLNTMLAAAGSEVYIDPQKKVRGDINGDGKLNDTDKELLQNYLIKLSDNISMNADINLDGEIDVIDLVEMKRAILNPETTPDENNLCANEDNWASWTDTSEGAQGELFYVDNGVAMQVDKGGKNDWNAQFFYDALTLEQGATYKLSFDYISDKPQSTSFIVNQGHGEYLPYYSDTLNWTTTFQHYTATFDYTSKTDNACRVTFNLGGGGVNVPYKATITNLSLVKISGGSSSSTGSTTTETTVAAGTNMAADASKFSGWANTEGGASASFKNLSNGLQIAVNNSGSDVWHVQGMYPDITLEKGATYEISFDYQANKSVDMGYKFQQNYNPYDQYFNAPLSFTTQKQHYSKTFAMTEPTDDNVACVFTCGGVNTPVTVTITDLVIKKIS</sequence>
<dbReference type="RefSeq" id="WP_037284164.1">
    <property type="nucleotide sequence ID" value="NZ_JEOB01000001.1"/>
</dbReference>
<dbReference type="Pfam" id="PF02018">
    <property type="entry name" value="CBM_4_9"/>
    <property type="match status" value="2"/>
</dbReference>
<dbReference type="GO" id="GO:0009986">
    <property type="term" value="C:cell surface"/>
    <property type="evidence" value="ECO:0007669"/>
    <property type="project" value="TreeGrafter"/>
</dbReference>
<organism evidence="9 10">
    <name type="scientific">Ruminococcus albus SY3</name>
    <dbReference type="NCBI Taxonomy" id="1341156"/>
    <lineage>
        <taxon>Bacteria</taxon>
        <taxon>Bacillati</taxon>
        <taxon>Bacillota</taxon>
        <taxon>Clostridia</taxon>
        <taxon>Eubacteriales</taxon>
        <taxon>Oscillospiraceae</taxon>
        <taxon>Ruminococcus</taxon>
    </lineage>
</organism>
<keyword evidence="2 9" id="KW-0378">Hydrolase</keyword>
<dbReference type="PANTHER" id="PTHR31297:SF41">
    <property type="entry name" value="ENDOGLUCANASE, PUTATIVE (AFU_ORTHOLOGUE AFUA_5G01830)-RELATED"/>
    <property type="match status" value="1"/>
</dbReference>
<dbReference type="PROSITE" id="PS51766">
    <property type="entry name" value="DOCKERIN"/>
    <property type="match status" value="1"/>
</dbReference>
<dbReference type="AlphaFoldDB" id="A0A011V4K9"/>
<evidence type="ECO:0000256" key="5">
    <source>
        <dbReference type="ARBA" id="ARBA00023295"/>
    </source>
</evidence>
<keyword evidence="10" id="KW-1185">Reference proteome</keyword>
<keyword evidence="7" id="KW-0732">Signal</keyword>
<feature type="signal peptide" evidence="7">
    <location>
        <begin position="1"/>
        <end position="25"/>
    </location>
</feature>
<evidence type="ECO:0000256" key="3">
    <source>
        <dbReference type="ARBA" id="ARBA00023001"/>
    </source>
</evidence>
<keyword evidence="4" id="KW-0119">Carbohydrate metabolism</keyword>
<feature type="domain" description="Dockerin" evidence="8">
    <location>
        <begin position="381"/>
        <end position="445"/>
    </location>
</feature>
<dbReference type="InterPro" id="IPR050386">
    <property type="entry name" value="Glycosyl_hydrolase_5"/>
</dbReference>
<comment type="caution">
    <text evidence="9">The sequence shown here is derived from an EMBL/GenBank/DDBJ whole genome shotgun (WGS) entry which is preliminary data.</text>
</comment>
<keyword evidence="3" id="KW-0136">Cellulose degradation</keyword>
<evidence type="ECO:0000256" key="1">
    <source>
        <dbReference type="ARBA" id="ARBA00005641"/>
    </source>
</evidence>
<dbReference type="SUPFAM" id="SSF63446">
    <property type="entry name" value="Type I dockerin domain"/>
    <property type="match status" value="1"/>
</dbReference>
<dbReference type="InterPro" id="IPR002105">
    <property type="entry name" value="Dockerin_1_rpt"/>
</dbReference>
<dbReference type="InterPro" id="IPR008979">
    <property type="entry name" value="Galactose-bd-like_sf"/>
</dbReference>
<evidence type="ECO:0000256" key="6">
    <source>
        <dbReference type="ARBA" id="ARBA00023326"/>
    </source>
</evidence>
<dbReference type="CDD" id="cd14256">
    <property type="entry name" value="Dockerin_I"/>
    <property type="match status" value="1"/>
</dbReference>
<dbReference type="GO" id="GO:0008422">
    <property type="term" value="F:beta-glucosidase activity"/>
    <property type="evidence" value="ECO:0007669"/>
    <property type="project" value="TreeGrafter"/>
</dbReference>
<evidence type="ECO:0000256" key="7">
    <source>
        <dbReference type="SAM" id="SignalP"/>
    </source>
</evidence>
<dbReference type="GO" id="GO:0005576">
    <property type="term" value="C:extracellular region"/>
    <property type="evidence" value="ECO:0007669"/>
    <property type="project" value="TreeGrafter"/>
</dbReference>
<comment type="similarity">
    <text evidence="1">Belongs to the glycosyl hydrolase 5 (cellulase A) family.</text>
</comment>
<dbReference type="InterPro" id="IPR003305">
    <property type="entry name" value="CenC_carb-bd"/>
</dbReference>
<evidence type="ECO:0000256" key="4">
    <source>
        <dbReference type="ARBA" id="ARBA00023277"/>
    </source>
</evidence>
<dbReference type="Proteomes" id="UP000021369">
    <property type="component" value="Unassembled WGS sequence"/>
</dbReference>
<protein>
    <submittedName>
        <fullName evidence="9">Glycosyl hydrolase family 5</fullName>
    </submittedName>
</protein>
<dbReference type="PANTHER" id="PTHR31297">
    <property type="entry name" value="GLUCAN ENDO-1,6-BETA-GLUCOSIDASE B"/>
    <property type="match status" value="1"/>
</dbReference>
<name>A0A011V4K9_RUMAL</name>
<dbReference type="InterPro" id="IPR017853">
    <property type="entry name" value="GH"/>
</dbReference>
<dbReference type="InterPro" id="IPR036439">
    <property type="entry name" value="Dockerin_dom_sf"/>
</dbReference>
<accession>A0A011V4K9</accession>
<keyword evidence="5" id="KW-0326">Glycosidase</keyword>
<dbReference type="PROSITE" id="PS51257">
    <property type="entry name" value="PROKAR_LIPOPROTEIN"/>
    <property type="match status" value="1"/>
</dbReference>
<evidence type="ECO:0000313" key="10">
    <source>
        <dbReference type="Proteomes" id="UP000021369"/>
    </source>
</evidence>
<dbReference type="Gene3D" id="2.60.120.260">
    <property type="entry name" value="Galactose-binding domain-like"/>
    <property type="match status" value="2"/>
</dbReference>
<dbReference type="PATRIC" id="fig|1341156.4.peg.659"/>
<dbReference type="Gene3D" id="3.20.20.80">
    <property type="entry name" value="Glycosidases"/>
    <property type="match status" value="1"/>
</dbReference>
<dbReference type="InterPro" id="IPR001547">
    <property type="entry name" value="Glyco_hydro_5"/>
</dbReference>
<evidence type="ECO:0000313" key="9">
    <source>
        <dbReference type="EMBL" id="EXM40432.1"/>
    </source>
</evidence>
<dbReference type="EMBL" id="JEOB01000001">
    <property type="protein sequence ID" value="EXM40432.1"/>
    <property type="molecule type" value="Genomic_DNA"/>
</dbReference>
<feature type="chain" id="PRO_5038441914" evidence="7">
    <location>
        <begin position="26"/>
        <end position="751"/>
    </location>
</feature>
<dbReference type="Gene3D" id="1.10.1330.10">
    <property type="entry name" value="Dockerin domain"/>
    <property type="match status" value="1"/>
</dbReference>
<dbReference type="Pfam" id="PF00150">
    <property type="entry name" value="Cellulase"/>
    <property type="match status" value="1"/>
</dbReference>
<proteinExistence type="inferred from homology"/>
<gene>
    <name evidence="9" type="ORF">RASY3_00605</name>
</gene>